<dbReference type="Gene3D" id="3.30.420.10">
    <property type="entry name" value="Ribonuclease H-like superfamily/Ribonuclease H"/>
    <property type="match status" value="1"/>
</dbReference>
<dbReference type="EMBL" id="LT853702">
    <property type="protein sequence ID" value="SMQ55446.1"/>
    <property type="molecule type" value="Genomic_DNA"/>
</dbReference>
<dbReference type="PANTHER" id="PTHR11439:SF483">
    <property type="entry name" value="PEPTIDE SYNTHASE GLIP-LIKE, PUTATIVE (AFU_ORTHOLOGUE AFUA_3G12920)-RELATED"/>
    <property type="match status" value="1"/>
</dbReference>
<dbReference type="SUPFAM" id="SSF53098">
    <property type="entry name" value="Ribonuclease H-like"/>
    <property type="match status" value="1"/>
</dbReference>
<dbReference type="InterPro" id="IPR036397">
    <property type="entry name" value="RNaseH_sf"/>
</dbReference>
<name>A0A1X7S6X1_ZYMT9</name>
<dbReference type="CDD" id="cd09272">
    <property type="entry name" value="RNase_HI_RT_Ty1"/>
    <property type="match status" value="1"/>
</dbReference>
<dbReference type="InterPro" id="IPR054722">
    <property type="entry name" value="PolX-like_BBD"/>
</dbReference>
<dbReference type="GO" id="GO:0003723">
    <property type="term" value="F:RNA binding"/>
    <property type="evidence" value="ECO:0007669"/>
    <property type="project" value="UniProtKB-KW"/>
</dbReference>
<evidence type="ECO:0000313" key="5">
    <source>
        <dbReference type="EMBL" id="SMQ55446.1"/>
    </source>
</evidence>
<feature type="region of interest" description="Disordered" evidence="3">
    <location>
        <begin position="482"/>
        <end position="568"/>
    </location>
</feature>
<evidence type="ECO:0000313" key="6">
    <source>
        <dbReference type="Proteomes" id="UP000215127"/>
    </source>
</evidence>
<dbReference type="GO" id="GO:0004190">
    <property type="term" value="F:aspartic-type endopeptidase activity"/>
    <property type="evidence" value="ECO:0007669"/>
    <property type="project" value="UniProtKB-KW"/>
</dbReference>
<feature type="compositionally biased region" description="Acidic residues" evidence="3">
    <location>
        <begin position="1073"/>
        <end position="1102"/>
    </location>
</feature>
<keyword evidence="1" id="KW-0378">Hydrolase</keyword>
<evidence type="ECO:0000259" key="4">
    <source>
        <dbReference type="PROSITE" id="PS50994"/>
    </source>
</evidence>
<dbReference type="SUPFAM" id="SSF56672">
    <property type="entry name" value="DNA/RNA polymerases"/>
    <property type="match status" value="1"/>
</dbReference>
<dbReference type="InterPro" id="IPR043502">
    <property type="entry name" value="DNA/RNA_pol_sf"/>
</dbReference>
<dbReference type="PANTHER" id="PTHR11439">
    <property type="entry name" value="GAG-POL-RELATED RETROTRANSPOSON"/>
    <property type="match status" value="1"/>
</dbReference>
<evidence type="ECO:0000256" key="3">
    <source>
        <dbReference type="SAM" id="MobiDB-lite"/>
    </source>
</evidence>
<accession>A0A1X7S6X1</accession>
<organism evidence="5 6">
    <name type="scientific">Zymoseptoria tritici (strain ST99CH_3D7)</name>
    <dbReference type="NCBI Taxonomy" id="1276538"/>
    <lineage>
        <taxon>Eukaryota</taxon>
        <taxon>Fungi</taxon>
        <taxon>Dikarya</taxon>
        <taxon>Ascomycota</taxon>
        <taxon>Pezizomycotina</taxon>
        <taxon>Dothideomycetes</taxon>
        <taxon>Dothideomycetidae</taxon>
        <taxon>Mycosphaerellales</taxon>
        <taxon>Mycosphaerellaceae</taxon>
        <taxon>Zymoseptoria</taxon>
    </lineage>
</organism>
<evidence type="ECO:0000256" key="1">
    <source>
        <dbReference type="ARBA" id="ARBA00022750"/>
    </source>
</evidence>
<protein>
    <recommendedName>
        <fullName evidence="4">Integrase catalytic domain-containing protein</fullName>
    </recommendedName>
</protein>
<sequence>MAIIKGEVGDCLSSTILDSGASIVLVNDKSLFTDFREIRYTVGTANDPDALTIEGGGTVSFKLFDQEDPDEPTILTLGNVAYAPDARFNIISVSYLAERAHLRGEWSVHGMTIVDKDRNHLTTAKLYDGLYYIQLVDQEPIQSNPGKEEVMTVLPGVVPPFVVAEIDFSEPVMMWHRKLGHLSLGNLRKLVKMSHGINLTDEQIKAKLEVDCPVCGTTKHTNRIPRDPATRRSTQAGKVMHVDTWGPYPVQSWDKAWYVMTFTDDAKRFTWEDRFQFKSQIPDIFLKRHRRIEKELGTTIDTYRFDNEFWQHSEIKAYFVKHGITAEPTVPYDHHMNGVAERTNRTEREKASAMMHDANIGPKILRILDAKTQEQLRETSISEELALEAFSHAVWLKNRSPTRALRNNKTSWEEIKGYKPNFSHEHIFGNRVWVGIPPEHRRKTLMEDRAWFGYFVGWETEAVMKVWDPERRKVFRVSKARVPDGQGLNDPQGNDSIRDRIGISDFPSDDDVALPSSPSDDSESELDDHDSQSLSQSVSAEDTNIAERRTSIESTESERARHEAASEMCQDSVILDDDASSWGDGAGMLVEGHPPLRRTKLPRKHNVCMVKKKAFNWQINDRQQIFTDLYTATLPSAEHLLQICKDHPAFADEDGLDIGTVQGKLKRLGLFTSSKTGIDWKINDREQVLIDFDSANPSKVPLKELYDYCKAHPAFTDLQEPMTSGQIRHKRDDLRKKKLIPPNKTFRFDWKKDDREQILINFSSTTPTPDSRQMLQLCQNHPAFADSQITTHLISDKMSNLRAAKKMHRVLNERWERQDEVKLAILCKIAHDDLQFKAKTRRRVLKSGMQRLGLPSRRLTQGHVNGGFLKSKHFRTRQEQGMDTPEWIEKNWPGVYDDEIIKNIQDLVTGMIDEFDQPKCNFCRWKGVGVDVQCIRTEEGNCERCIRSGHKMCRTEQDDGTILTIPCNGFEETLNFFPPPDDGNPDSCLECRLHDEYLAKNRAELGFEESMTTSCIGFPCDHCINRNRVGTRNKVLCHKASSDGKGYFTSNSKALLGRKRDTTLTKHQKTMTDDSDATESDAYDDQVDDDLSSLSADSDDESSSSRSPKNFKDDDSSFPANDTLSSGFVNVVTGDFVDRGQLSTAQAVSGATGWRFWTPPFPPRKDRRAQEKSQRKFECLLANDFNKHGPEPRNRREALRLPDAKLWEESMKSEYNSLLENDTWEIVPRPTDRKVLGSRWVFKRKLGPKGTVAKRKSRFVVKGYSQVYGLDFDETYASTVKAPSYRLLFAAQAKYGWKCHQMDIVTAFLNGDVEHDIYIELPEGFPAPDGMCAKLNRSLYGLKQSSRLWYLRLRVFLESIGWKACNNDQSVFMHPDGMYMTVYVDDLLIFGPDESKIAAVKAQLSQEFKITDLGRCAYYLGIHVQQRTNGDVHLHQSNYLQQIAEKFDLQDSTSLSTPMDSRGKLLLNNSKKRTIHDIRRYQAKVGSCMYGMIETRPDIAKSVGVVSQFNSNSDDKHEGAVDRIISYLNGTKDLGLLYRHQSGEENRDLDLHMFVDSDWAGDPNERKSTTGWTAMFAGAAISWASKKQTSIALSTMEAEYIAASEAAKEAVWLRNFINELNLPDKIVSVPLYIDNDAALRLSRNPEDHKRAKHIDLRHNYVRWVVAEGIVDTIRVDSKNNTADVLTKPLPEADFLRHVQGLGMTGSDCSDHQDA</sequence>
<keyword evidence="1" id="KW-0645">Protease</keyword>
<dbReference type="InterPro" id="IPR013103">
    <property type="entry name" value="RVT_2"/>
</dbReference>
<dbReference type="GO" id="GO:0005634">
    <property type="term" value="C:nucleus"/>
    <property type="evidence" value="ECO:0007669"/>
    <property type="project" value="UniProtKB-ARBA"/>
</dbReference>
<dbReference type="InterPro" id="IPR012337">
    <property type="entry name" value="RNaseH-like_sf"/>
</dbReference>
<reference evidence="5 6" key="1">
    <citation type="submission" date="2016-06" db="EMBL/GenBank/DDBJ databases">
        <authorList>
            <person name="Kjaerup R.B."/>
            <person name="Dalgaard T.S."/>
            <person name="Juul-Madsen H.R."/>
        </authorList>
    </citation>
    <scope>NUCLEOTIDE SEQUENCE [LARGE SCALE GENOMIC DNA]</scope>
</reference>
<dbReference type="Pfam" id="PF07727">
    <property type="entry name" value="RVT_2"/>
    <property type="match status" value="1"/>
</dbReference>
<dbReference type="Proteomes" id="UP000215127">
    <property type="component" value="Chromosome 11"/>
</dbReference>
<feature type="compositionally biased region" description="Basic and acidic residues" evidence="3">
    <location>
        <begin position="545"/>
        <end position="565"/>
    </location>
</feature>
<keyword evidence="6" id="KW-1185">Reference proteome</keyword>
<dbReference type="InterPro" id="IPR025724">
    <property type="entry name" value="GAG-pre-integrase_dom"/>
</dbReference>
<dbReference type="Pfam" id="PF22936">
    <property type="entry name" value="Pol_BBD"/>
    <property type="match status" value="1"/>
</dbReference>
<keyword evidence="1" id="KW-0064">Aspartyl protease</keyword>
<dbReference type="PROSITE" id="PS50994">
    <property type="entry name" value="INTEGRASE"/>
    <property type="match status" value="1"/>
</dbReference>
<dbReference type="GO" id="GO:0015074">
    <property type="term" value="P:DNA integration"/>
    <property type="evidence" value="ECO:0007669"/>
    <property type="project" value="InterPro"/>
</dbReference>
<dbReference type="Pfam" id="PF13976">
    <property type="entry name" value="gag_pre-integrs"/>
    <property type="match status" value="1"/>
</dbReference>
<evidence type="ECO:0000256" key="2">
    <source>
        <dbReference type="ARBA" id="ARBA00022884"/>
    </source>
</evidence>
<dbReference type="STRING" id="1276538.A0A1X7S6X1"/>
<proteinExistence type="predicted"/>
<gene>
    <name evidence="5" type="ORF">ZT3D7_G10601</name>
</gene>
<keyword evidence="2" id="KW-0694">RNA-binding</keyword>
<feature type="domain" description="Integrase catalytic" evidence="4">
    <location>
        <begin position="224"/>
        <end position="409"/>
    </location>
</feature>
<dbReference type="InterPro" id="IPR001584">
    <property type="entry name" value="Integrase_cat-core"/>
</dbReference>
<feature type="region of interest" description="Disordered" evidence="3">
    <location>
        <begin position="1059"/>
        <end position="1124"/>
    </location>
</feature>